<dbReference type="GO" id="GO:0005829">
    <property type="term" value="C:cytosol"/>
    <property type="evidence" value="ECO:0007669"/>
    <property type="project" value="TreeGrafter"/>
</dbReference>
<evidence type="ECO:0000256" key="3">
    <source>
        <dbReference type="ARBA" id="ARBA00022603"/>
    </source>
</evidence>
<reference evidence="7" key="1">
    <citation type="submission" date="2018-05" db="EMBL/GenBank/DDBJ databases">
        <authorList>
            <person name="Lanie J.A."/>
            <person name="Ng W.-L."/>
            <person name="Kazmierczak K.M."/>
            <person name="Andrzejewski T.M."/>
            <person name="Davidsen T.M."/>
            <person name="Wayne K.J."/>
            <person name="Tettelin H."/>
            <person name="Glass J.I."/>
            <person name="Rusch D."/>
            <person name="Podicherti R."/>
            <person name="Tsui H.-C.T."/>
            <person name="Winkler M.E."/>
        </authorList>
    </citation>
    <scope>NUCLEOTIDE SEQUENCE</scope>
</reference>
<name>A0A382GAF7_9ZZZZ</name>
<keyword evidence="5" id="KW-0545">Nucleotide biosynthesis</keyword>
<dbReference type="InterPro" id="IPR036926">
    <property type="entry name" value="Thymidate_synth/dCMP_Mease_sf"/>
</dbReference>
<dbReference type="SUPFAM" id="SSF55831">
    <property type="entry name" value="Thymidylate synthase/dCMP hydroxymethylase"/>
    <property type="match status" value="1"/>
</dbReference>
<gene>
    <name evidence="7" type="ORF">METZ01_LOCUS224753</name>
</gene>
<keyword evidence="3" id="KW-0489">Methyltransferase</keyword>
<evidence type="ECO:0000256" key="1">
    <source>
        <dbReference type="ARBA" id="ARBA00011947"/>
    </source>
</evidence>
<dbReference type="AlphaFoldDB" id="A0A382GAF7"/>
<dbReference type="InterPro" id="IPR023451">
    <property type="entry name" value="Thymidate_synth/dCMP_Mease_dom"/>
</dbReference>
<dbReference type="Gene3D" id="3.30.572.10">
    <property type="entry name" value="Thymidylate synthase/dCMP hydroxymethylase domain"/>
    <property type="match status" value="1"/>
</dbReference>
<dbReference type="CDD" id="cd00351">
    <property type="entry name" value="TS_Pyrimidine_HMase"/>
    <property type="match status" value="1"/>
</dbReference>
<keyword evidence="4" id="KW-0808">Transferase</keyword>
<evidence type="ECO:0000313" key="7">
    <source>
        <dbReference type="EMBL" id="SVB71899.1"/>
    </source>
</evidence>
<dbReference type="Pfam" id="PF00303">
    <property type="entry name" value="Thymidylat_synt"/>
    <property type="match status" value="1"/>
</dbReference>
<dbReference type="GO" id="GO:0032259">
    <property type="term" value="P:methylation"/>
    <property type="evidence" value="ECO:0007669"/>
    <property type="project" value="UniProtKB-KW"/>
</dbReference>
<dbReference type="InterPro" id="IPR020940">
    <property type="entry name" value="Thymidylate_synthase_AS"/>
</dbReference>
<evidence type="ECO:0000256" key="5">
    <source>
        <dbReference type="ARBA" id="ARBA00022727"/>
    </source>
</evidence>
<protein>
    <recommendedName>
        <fullName evidence="1">thymidylate synthase</fullName>
        <ecNumber evidence="1">2.1.1.45</ecNumber>
    </recommendedName>
</protein>
<feature type="domain" description="Thymidylate synthase/dCMP hydroxymethylase" evidence="6">
    <location>
        <begin position="1"/>
        <end position="244"/>
    </location>
</feature>
<organism evidence="7">
    <name type="scientific">marine metagenome</name>
    <dbReference type="NCBI Taxonomy" id="408172"/>
    <lineage>
        <taxon>unclassified sequences</taxon>
        <taxon>metagenomes</taxon>
        <taxon>ecological metagenomes</taxon>
    </lineage>
</organism>
<dbReference type="InterPro" id="IPR000398">
    <property type="entry name" value="Thymidylate_synthase"/>
</dbReference>
<dbReference type="PANTHER" id="PTHR11548:SF9">
    <property type="entry name" value="THYMIDYLATE SYNTHASE"/>
    <property type="match status" value="1"/>
</dbReference>
<dbReference type="InterPro" id="IPR045097">
    <property type="entry name" value="Thymidate_synth/dCMP_Mease"/>
</dbReference>
<evidence type="ECO:0000256" key="4">
    <source>
        <dbReference type="ARBA" id="ARBA00022679"/>
    </source>
</evidence>
<dbReference type="PROSITE" id="PS00091">
    <property type="entry name" value="THYMIDYLATE_SYNTHASE"/>
    <property type="match status" value="1"/>
</dbReference>
<dbReference type="NCBIfam" id="TIGR03284">
    <property type="entry name" value="thym_sym"/>
    <property type="match status" value="1"/>
</dbReference>
<keyword evidence="2" id="KW-0963">Cytoplasm</keyword>
<dbReference type="EMBL" id="UINC01054330">
    <property type="protein sequence ID" value="SVB71899.1"/>
    <property type="molecule type" value="Genomic_DNA"/>
</dbReference>
<dbReference type="PRINTS" id="PR00108">
    <property type="entry name" value="THYMDSNTHASE"/>
</dbReference>
<accession>A0A382GAF7</accession>
<proteinExistence type="predicted"/>
<sequence length="244" mass="28741">MRFDLQKGFPAMTTKKLAWKAVVSELLWFLEGSNDERRLAEILYEKKRENLNDKKTIWTQNANSRYWKYKSKFEGDVGKIYGVQWRNFNGVDQIEKLIEGIKSDPDGRRHILSAWNPAELHLMSLPPCHAFSQFFVSNKRLSCQLYQRSCDMFLGVPFNIASYSLFLHLIAEECSLEIGEFIHTLGDYHIYHEHFEAINIQKKREPHTLPKLNFDRKNIFNYSLNDFTLSNYDPHPTIKANMNV</sequence>
<dbReference type="GO" id="GO:0006231">
    <property type="term" value="P:dTMP biosynthetic process"/>
    <property type="evidence" value="ECO:0007669"/>
    <property type="project" value="InterPro"/>
</dbReference>
<dbReference type="EC" id="2.1.1.45" evidence="1"/>
<dbReference type="GO" id="GO:0004799">
    <property type="term" value="F:thymidylate synthase activity"/>
    <property type="evidence" value="ECO:0007669"/>
    <property type="project" value="UniProtKB-EC"/>
</dbReference>
<dbReference type="PANTHER" id="PTHR11548">
    <property type="entry name" value="THYMIDYLATE SYNTHASE 1"/>
    <property type="match status" value="1"/>
</dbReference>
<evidence type="ECO:0000259" key="6">
    <source>
        <dbReference type="Pfam" id="PF00303"/>
    </source>
</evidence>
<evidence type="ECO:0000256" key="2">
    <source>
        <dbReference type="ARBA" id="ARBA00022490"/>
    </source>
</evidence>